<evidence type="ECO:0000313" key="3">
    <source>
        <dbReference type="Proteomes" id="UP001500893"/>
    </source>
</evidence>
<dbReference type="Proteomes" id="UP001500893">
    <property type="component" value="Unassembled WGS sequence"/>
</dbReference>
<protein>
    <submittedName>
        <fullName evidence="2">Uncharacterized protein</fullName>
    </submittedName>
</protein>
<sequence>MSIRADGPTGAGTREWGHGRGRGPAPPARGGGTVPAHRPLLPPIRRRKRDTGASGKTTTGVRSGDPYGGVRDGDKGEQGEITGRGTAPVRERTGAVLSAREARGVPGRLRPGR</sequence>
<dbReference type="EMBL" id="BAAAVM010000032">
    <property type="protein sequence ID" value="GAA3138175.1"/>
    <property type="molecule type" value="Genomic_DNA"/>
</dbReference>
<evidence type="ECO:0000313" key="2">
    <source>
        <dbReference type="EMBL" id="GAA3138175.1"/>
    </source>
</evidence>
<proteinExistence type="predicted"/>
<organism evidence="2 3">
    <name type="scientific">Streptomyces rameus</name>
    <dbReference type="NCBI Taxonomy" id="68261"/>
    <lineage>
        <taxon>Bacteria</taxon>
        <taxon>Bacillati</taxon>
        <taxon>Actinomycetota</taxon>
        <taxon>Actinomycetes</taxon>
        <taxon>Kitasatosporales</taxon>
        <taxon>Streptomycetaceae</taxon>
        <taxon>Streptomyces</taxon>
    </lineage>
</organism>
<comment type="caution">
    <text evidence="2">The sequence shown here is derived from an EMBL/GenBank/DDBJ whole genome shotgun (WGS) entry which is preliminary data.</text>
</comment>
<evidence type="ECO:0000256" key="1">
    <source>
        <dbReference type="SAM" id="MobiDB-lite"/>
    </source>
</evidence>
<accession>A0ABP6N6N8</accession>
<reference evidence="3" key="1">
    <citation type="journal article" date="2019" name="Int. J. Syst. Evol. Microbiol.">
        <title>The Global Catalogue of Microorganisms (GCM) 10K type strain sequencing project: providing services to taxonomists for standard genome sequencing and annotation.</title>
        <authorList>
            <consortium name="The Broad Institute Genomics Platform"/>
            <consortium name="The Broad Institute Genome Sequencing Center for Infectious Disease"/>
            <person name="Wu L."/>
            <person name="Ma J."/>
        </authorList>
    </citation>
    <scope>NUCLEOTIDE SEQUENCE [LARGE SCALE GENOMIC DNA]</scope>
    <source>
        <strain evidence="3">JCM 11574</strain>
    </source>
</reference>
<feature type="region of interest" description="Disordered" evidence="1">
    <location>
        <begin position="1"/>
        <end position="113"/>
    </location>
</feature>
<gene>
    <name evidence="2" type="ORF">GCM10010521_25520</name>
</gene>
<name>A0ABP6N6N8_9ACTN</name>
<keyword evidence="3" id="KW-1185">Reference proteome</keyword>